<keyword evidence="11" id="KW-1185">Reference proteome</keyword>
<organism evidence="10 11">
    <name type="scientific">Methylobacillus methanolivorans</name>
    <dbReference type="NCBI Taxonomy" id="1848927"/>
    <lineage>
        <taxon>Bacteria</taxon>
        <taxon>Pseudomonadati</taxon>
        <taxon>Pseudomonadota</taxon>
        <taxon>Betaproteobacteria</taxon>
        <taxon>Nitrosomonadales</taxon>
        <taxon>Methylophilaceae</taxon>
        <taxon>Methylobacillus</taxon>
    </lineage>
</organism>
<keyword evidence="3 8" id="KW-0812">Transmembrane</keyword>
<keyword evidence="9" id="KW-0732">Signal</keyword>
<comment type="caution">
    <text evidence="8">Lacks conserved residue(s) required for the propagation of feature annotation.</text>
</comment>
<gene>
    <name evidence="8" type="primary">mntP</name>
    <name evidence="10" type="ORF">ACIKP9_02880</name>
</gene>
<evidence type="ECO:0000256" key="9">
    <source>
        <dbReference type="SAM" id="SignalP"/>
    </source>
</evidence>
<evidence type="ECO:0000313" key="10">
    <source>
        <dbReference type="EMBL" id="MFJ5445166.1"/>
    </source>
</evidence>
<feature type="transmembrane region" description="Helical" evidence="8">
    <location>
        <begin position="165"/>
        <end position="185"/>
    </location>
</feature>
<evidence type="ECO:0000313" key="11">
    <source>
        <dbReference type="Proteomes" id="UP001617669"/>
    </source>
</evidence>
<comment type="subcellular location">
    <subcellularLocation>
        <location evidence="8">Cell membrane</location>
        <topology evidence="8">Multi-pass membrane protein</topology>
    </subcellularLocation>
</comment>
<evidence type="ECO:0000256" key="1">
    <source>
        <dbReference type="ARBA" id="ARBA00022448"/>
    </source>
</evidence>
<keyword evidence="6 8" id="KW-0472">Membrane</keyword>
<feature type="transmembrane region" description="Helical" evidence="8">
    <location>
        <begin position="101"/>
        <end position="126"/>
    </location>
</feature>
<comment type="similarity">
    <text evidence="8">Belongs to the MntP (TC 9.B.29) family.</text>
</comment>
<keyword evidence="1 8" id="KW-0813">Transport</keyword>
<evidence type="ECO:0000256" key="2">
    <source>
        <dbReference type="ARBA" id="ARBA00022475"/>
    </source>
</evidence>
<dbReference type="EMBL" id="JBIWXY010000001">
    <property type="protein sequence ID" value="MFJ5445166.1"/>
    <property type="molecule type" value="Genomic_DNA"/>
</dbReference>
<name>A0ABW8GIF9_9PROT</name>
<feature type="transmembrane region" description="Helical" evidence="8">
    <location>
        <begin position="71"/>
        <end position="89"/>
    </location>
</feature>
<comment type="caution">
    <text evidence="10">The sequence shown here is derived from an EMBL/GenBank/DDBJ whole genome shotgun (WGS) entry which is preliminary data.</text>
</comment>
<protein>
    <recommendedName>
        <fullName evidence="8">Putative manganese efflux pump MntP</fullName>
    </recommendedName>
</protein>
<evidence type="ECO:0000256" key="7">
    <source>
        <dbReference type="ARBA" id="ARBA00023211"/>
    </source>
</evidence>
<reference evidence="10 11" key="1">
    <citation type="submission" date="2024-11" db="EMBL/GenBank/DDBJ databases">
        <authorList>
            <person name="Kaparullina E.N."/>
            <person name="Delegan Y.A."/>
            <person name="Doronina N.V."/>
        </authorList>
    </citation>
    <scope>NUCLEOTIDE SEQUENCE [LARGE SCALE GENOMIC DNA]</scope>
    <source>
        <strain evidence="10 11">7sh_L</strain>
    </source>
</reference>
<feature type="transmembrane region" description="Helical" evidence="8">
    <location>
        <begin position="132"/>
        <end position="153"/>
    </location>
</feature>
<evidence type="ECO:0000256" key="8">
    <source>
        <dbReference type="HAMAP-Rule" id="MF_01521"/>
    </source>
</evidence>
<dbReference type="RefSeq" id="WP_400879053.1">
    <property type="nucleotide sequence ID" value="NZ_JBIWXY010000001.1"/>
</dbReference>
<keyword evidence="2 8" id="KW-1003">Cell membrane</keyword>
<feature type="chain" id="PRO_5045538247" description="Putative manganese efflux pump MntP" evidence="9">
    <location>
        <begin position="20"/>
        <end position="189"/>
    </location>
</feature>
<feature type="signal peptide" evidence="9">
    <location>
        <begin position="1"/>
        <end position="19"/>
    </location>
</feature>
<evidence type="ECO:0000256" key="3">
    <source>
        <dbReference type="ARBA" id="ARBA00022692"/>
    </source>
</evidence>
<dbReference type="Proteomes" id="UP001617669">
    <property type="component" value="Unassembled WGS sequence"/>
</dbReference>
<keyword evidence="4 8" id="KW-1133">Transmembrane helix</keyword>
<accession>A0ABW8GIF9</accession>
<dbReference type="HAMAP" id="MF_01521">
    <property type="entry name" value="MntP_pump"/>
    <property type="match status" value="1"/>
</dbReference>
<keyword evidence="7 8" id="KW-0464">Manganese</keyword>
<evidence type="ECO:0000256" key="5">
    <source>
        <dbReference type="ARBA" id="ARBA00023065"/>
    </source>
</evidence>
<dbReference type="PANTHER" id="PTHR35529">
    <property type="entry name" value="MANGANESE EFFLUX PUMP MNTP-RELATED"/>
    <property type="match status" value="1"/>
</dbReference>
<comment type="function">
    <text evidence="8">Probably functions as a manganese efflux pump.</text>
</comment>
<dbReference type="InterPro" id="IPR003810">
    <property type="entry name" value="Mntp/YtaF"/>
</dbReference>
<proteinExistence type="inferred from homology"/>
<dbReference type="Pfam" id="PF02659">
    <property type="entry name" value="Mntp"/>
    <property type="match status" value="1"/>
</dbReference>
<evidence type="ECO:0000256" key="6">
    <source>
        <dbReference type="ARBA" id="ARBA00023136"/>
    </source>
</evidence>
<keyword evidence="5 8" id="KW-0406">Ion transport</keyword>
<dbReference type="PANTHER" id="PTHR35529:SF1">
    <property type="entry name" value="MANGANESE EFFLUX PUMP MNTP-RELATED"/>
    <property type="match status" value="1"/>
</dbReference>
<dbReference type="InterPro" id="IPR022929">
    <property type="entry name" value="Put_MntP"/>
</dbReference>
<evidence type="ECO:0000256" key="4">
    <source>
        <dbReference type="ARBA" id="ARBA00022989"/>
    </source>
</evidence>
<sequence length="189" mass="19877">MNTISTLFLALAMSADAFAAAIGKGAMLQRPRLLEALRTGLIFGVIEAITPLVGWSLGRFAADYVTAWDHWIAFSILSILGLRMIWLGLRPDEEAVEKPQSHSFILLAATALGTSIDAMSVGASLAFLDVDIIPVAFAIGLVTCLMVSIGVMLGRMLGAASKHTVEIIGGLILVAIGSLILYKHLSGAG</sequence>